<dbReference type="EMBL" id="BEZZ01189587">
    <property type="protein sequence ID" value="GCC46354.1"/>
    <property type="molecule type" value="Genomic_DNA"/>
</dbReference>
<evidence type="ECO:0000313" key="2">
    <source>
        <dbReference type="Proteomes" id="UP000287033"/>
    </source>
</evidence>
<keyword evidence="2" id="KW-1185">Reference proteome</keyword>
<dbReference type="Proteomes" id="UP000287033">
    <property type="component" value="Unassembled WGS sequence"/>
</dbReference>
<accession>A0A401TUM8</accession>
<evidence type="ECO:0000313" key="1">
    <source>
        <dbReference type="EMBL" id="GCC46354.1"/>
    </source>
</evidence>
<comment type="caution">
    <text evidence="1">The sequence shown here is derived from an EMBL/GenBank/DDBJ whole genome shotgun (WGS) entry which is preliminary data.</text>
</comment>
<proteinExistence type="predicted"/>
<dbReference type="AlphaFoldDB" id="A0A401TUM8"/>
<organism evidence="1 2">
    <name type="scientific">Chiloscyllium punctatum</name>
    <name type="common">Brownbanded bambooshark</name>
    <name type="synonym">Hemiscyllium punctatum</name>
    <dbReference type="NCBI Taxonomy" id="137246"/>
    <lineage>
        <taxon>Eukaryota</taxon>
        <taxon>Metazoa</taxon>
        <taxon>Chordata</taxon>
        <taxon>Craniata</taxon>
        <taxon>Vertebrata</taxon>
        <taxon>Chondrichthyes</taxon>
        <taxon>Elasmobranchii</taxon>
        <taxon>Galeomorphii</taxon>
        <taxon>Galeoidea</taxon>
        <taxon>Orectolobiformes</taxon>
        <taxon>Hemiscylliidae</taxon>
        <taxon>Chiloscyllium</taxon>
    </lineage>
</organism>
<name>A0A401TUM8_CHIPU</name>
<reference evidence="1 2" key="1">
    <citation type="journal article" date="2018" name="Nat. Ecol. Evol.">
        <title>Shark genomes provide insights into elasmobranch evolution and the origin of vertebrates.</title>
        <authorList>
            <person name="Hara Y"/>
            <person name="Yamaguchi K"/>
            <person name="Onimaru K"/>
            <person name="Kadota M"/>
            <person name="Koyanagi M"/>
            <person name="Keeley SD"/>
            <person name="Tatsumi K"/>
            <person name="Tanaka K"/>
            <person name="Motone F"/>
            <person name="Kageyama Y"/>
            <person name="Nozu R"/>
            <person name="Adachi N"/>
            <person name="Nishimura O"/>
            <person name="Nakagawa R"/>
            <person name="Tanegashima C"/>
            <person name="Kiyatake I"/>
            <person name="Matsumoto R"/>
            <person name="Murakumo K"/>
            <person name="Nishida K"/>
            <person name="Terakita A"/>
            <person name="Kuratani S"/>
            <person name="Sato K"/>
            <person name="Hyodo S Kuraku.S."/>
        </authorList>
    </citation>
    <scope>NUCLEOTIDE SEQUENCE [LARGE SCALE GENOMIC DNA]</scope>
</reference>
<sequence length="60" mass="6697">MDAIVVECDVLDHGLPTVLGNAVDKGDDAFPPLVEVDVFRMRHERHGRLRGGLRFLDRLG</sequence>
<protein>
    <submittedName>
        <fullName evidence="1">Uncharacterized protein</fullName>
    </submittedName>
</protein>
<gene>
    <name evidence="1" type="ORF">chiPu_0030668</name>
</gene>
<feature type="non-terminal residue" evidence="1">
    <location>
        <position position="60"/>
    </location>
</feature>